<dbReference type="EMBL" id="RBNJ01022163">
    <property type="protein sequence ID" value="RUS18616.1"/>
    <property type="molecule type" value="Genomic_DNA"/>
</dbReference>
<proteinExistence type="predicted"/>
<evidence type="ECO:0000313" key="1">
    <source>
        <dbReference type="EMBL" id="RUS18616.1"/>
    </source>
</evidence>
<accession>A0A433PM79</accession>
<name>A0A433PM79_9FUNG</name>
<dbReference type="AlphaFoldDB" id="A0A433PM79"/>
<keyword evidence="2" id="KW-1185">Reference proteome</keyword>
<reference evidence="1 2" key="1">
    <citation type="journal article" date="2018" name="New Phytol.">
        <title>Phylogenomics of Endogonaceae and evolution of mycorrhizas within Mucoromycota.</title>
        <authorList>
            <person name="Chang Y."/>
            <person name="Desiro A."/>
            <person name="Na H."/>
            <person name="Sandor L."/>
            <person name="Lipzen A."/>
            <person name="Clum A."/>
            <person name="Barry K."/>
            <person name="Grigoriev I.V."/>
            <person name="Martin F.M."/>
            <person name="Stajich J.E."/>
            <person name="Smith M.E."/>
            <person name="Bonito G."/>
            <person name="Spatafora J.W."/>
        </authorList>
    </citation>
    <scope>NUCLEOTIDE SEQUENCE [LARGE SCALE GENOMIC DNA]</scope>
    <source>
        <strain evidence="1 2">AD002</strain>
    </source>
</reference>
<comment type="caution">
    <text evidence="1">The sequence shown here is derived from an EMBL/GenBank/DDBJ whole genome shotgun (WGS) entry which is preliminary data.</text>
</comment>
<protein>
    <submittedName>
        <fullName evidence="1">Uncharacterized protein</fullName>
    </submittedName>
</protein>
<organism evidence="1 2">
    <name type="scientific">Jimgerdemannia flammicorona</name>
    <dbReference type="NCBI Taxonomy" id="994334"/>
    <lineage>
        <taxon>Eukaryota</taxon>
        <taxon>Fungi</taxon>
        <taxon>Fungi incertae sedis</taxon>
        <taxon>Mucoromycota</taxon>
        <taxon>Mucoromycotina</taxon>
        <taxon>Endogonomycetes</taxon>
        <taxon>Endogonales</taxon>
        <taxon>Endogonaceae</taxon>
        <taxon>Jimgerdemannia</taxon>
    </lineage>
</organism>
<evidence type="ECO:0000313" key="2">
    <source>
        <dbReference type="Proteomes" id="UP000274822"/>
    </source>
</evidence>
<sequence length="117" mass="13395">MNHTYTAEDWQQSFVSSTIRKDLYGSWVTPNLFTKHEITKSSSGRAALFLNLSFTTFMLPILTHQPQVAITSRPQLQSKEDVTQHVKREKLKGFTEEHGTVMILEPPKRLEIKGHGN</sequence>
<dbReference type="Proteomes" id="UP000274822">
    <property type="component" value="Unassembled WGS sequence"/>
</dbReference>
<gene>
    <name evidence="1" type="ORF">BC938DRAFT_475927</name>
</gene>